<dbReference type="InterPro" id="IPR017741">
    <property type="entry name" value="FAD-dependent_OxRdtase_HpnW"/>
</dbReference>
<dbReference type="Gene3D" id="3.50.50.60">
    <property type="entry name" value="FAD/NAD(P)-binding domain"/>
    <property type="match status" value="1"/>
</dbReference>
<dbReference type="InterPro" id="IPR036188">
    <property type="entry name" value="FAD/NAD-bd_sf"/>
</dbReference>
<comment type="cofactor">
    <cofactor evidence="1">
        <name>FAD</name>
        <dbReference type="ChEBI" id="CHEBI:57692"/>
    </cofactor>
</comment>
<evidence type="ECO:0000256" key="2">
    <source>
        <dbReference type="ARBA" id="ARBA00009410"/>
    </source>
</evidence>
<evidence type="ECO:0000256" key="1">
    <source>
        <dbReference type="ARBA" id="ARBA00001974"/>
    </source>
</evidence>
<dbReference type="SUPFAM" id="SSF51971">
    <property type="entry name" value="Nucleotide-binding domain"/>
    <property type="match status" value="1"/>
</dbReference>
<dbReference type="EMBL" id="QDKP01000003">
    <property type="protein sequence ID" value="PVM89595.1"/>
    <property type="molecule type" value="Genomic_DNA"/>
</dbReference>
<dbReference type="Gene3D" id="3.30.9.10">
    <property type="entry name" value="D-Amino Acid Oxidase, subunit A, domain 2"/>
    <property type="match status" value="1"/>
</dbReference>
<accession>A0A2T9K0U6</accession>
<dbReference type="Proteomes" id="UP000244913">
    <property type="component" value="Unassembled WGS sequence"/>
</dbReference>
<organism evidence="6 7">
    <name type="scientific">Caulobacter radicis</name>
    <dbReference type="NCBI Taxonomy" id="2172650"/>
    <lineage>
        <taxon>Bacteria</taxon>
        <taxon>Pseudomonadati</taxon>
        <taxon>Pseudomonadota</taxon>
        <taxon>Alphaproteobacteria</taxon>
        <taxon>Caulobacterales</taxon>
        <taxon>Caulobacteraceae</taxon>
        <taxon>Caulobacter</taxon>
    </lineage>
</organism>
<sequence>MILEQQFDLAVVGAGIVGLAHALAAARLGKCVVVIDRDAQANGASVRNFGFVTVTGQARGEVWRRARRSAQVWDEIAGPAGIEVLQRGLTMVARRPEARDVLQAFLETEMAEGCAWLGADALEGRLPGQGEVLGALTSTVDLRVESRTAIPRLAAWLEAVHGVTFLRGVAVRGVETGRIETSAGVVRAETIVVCPGDDLATLFPEHFARAEVTRCKLQMMRLAAPGWRLPAPVMSDLGLVRYLGYADLPQAGPLRARLHAEQARHLEHGVHLIVVQSADGSLVVGDSHHYAATPDPFARDDVDALILDEFAKVFGQAPPPVLERWTGTYASAAGHSLAEAPMPRVRLVTVTGGTGASTAFGLAEEVIAGLYDLPQQGAAA</sequence>
<dbReference type="PANTHER" id="PTHR13847:SF286">
    <property type="entry name" value="D-AMINO ACID DEHYDROGENASE"/>
    <property type="match status" value="1"/>
</dbReference>
<dbReference type="AlphaFoldDB" id="A0A2T9K0U6"/>
<evidence type="ECO:0000256" key="3">
    <source>
        <dbReference type="ARBA" id="ARBA00022630"/>
    </source>
</evidence>
<dbReference type="InterPro" id="IPR006076">
    <property type="entry name" value="FAD-dep_OxRdtase"/>
</dbReference>
<dbReference type="PANTHER" id="PTHR13847">
    <property type="entry name" value="SARCOSINE DEHYDROGENASE-RELATED"/>
    <property type="match status" value="1"/>
</dbReference>
<dbReference type="Pfam" id="PF01266">
    <property type="entry name" value="DAO"/>
    <property type="match status" value="1"/>
</dbReference>
<reference evidence="6 7" key="1">
    <citation type="submission" date="2018-04" db="EMBL/GenBank/DDBJ databases">
        <title>The genome sequence of Caulobacter sp. 736.</title>
        <authorList>
            <person name="Gao J."/>
            <person name="Sun J."/>
        </authorList>
    </citation>
    <scope>NUCLEOTIDE SEQUENCE [LARGE SCALE GENOMIC DNA]</scope>
    <source>
        <strain evidence="6 7">736</strain>
    </source>
</reference>
<name>A0A2T9K0U6_9CAUL</name>
<feature type="domain" description="FAD dependent oxidoreductase" evidence="5">
    <location>
        <begin position="8"/>
        <end position="366"/>
    </location>
</feature>
<comment type="similarity">
    <text evidence="2">Belongs to the DadA oxidoreductase family.</text>
</comment>
<dbReference type="GO" id="GO:0016491">
    <property type="term" value="F:oxidoreductase activity"/>
    <property type="evidence" value="ECO:0007669"/>
    <property type="project" value="UniProtKB-KW"/>
</dbReference>
<evidence type="ECO:0000313" key="7">
    <source>
        <dbReference type="Proteomes" id="UP000244913"/>
    </source>
</evidence>
<comment type="caution">
    <text evidence="6">The sequence shown here is derived from an EMBL/GenBank/DDBJ whole genome shotgun (WGS) entry which is preliminary data.</text>
</comment>
<gene>
    <name evidence="6" type="ORF">DDF65_00325</name>
</gene>
<keyword evidence="4" id="KW-0560">Oxidoreductase</keyword>
<proteinExistence type="inferred from homology"/>
<evidence type="ECO:0000256" key="4">
    <source>
        <dbReference type="ARBA" id="ARBA00023002"/>
    </source>
</evidence>
<evidence type="ECO:0000259" key="5">
    <source>
        <dbReference type="Pfam" id="PF01266"/>
    </source>
</evidence>
<keyword evidence="7" id="KW-1185">Reference proteome</keyword>
<dbReference type="GO" id="GO:0005737">
    <property type="term" value="C:cytoplasm"/>
    <property type="evidence" value="ECO:0007669"/>
    <property type="project" value="TreeGrafter"/>
</dbReference>
<evidence type="ECO:0000313" key="6">
    <source>
        <dbReference type="EMBL" id="PVM89595.1"/>
    </source>
</evidence>
<protein>
    <submittedName>
        <fullName evidence="6">TIGR03364 family FAD-dependent oxidoreductase</fullName>
    </submittedName>
</protein>
<dbReference type="RefSeq" id="WP_116563669.1">
    <property type="nucleotide sequence ID" value="NZ_QDKP01000003.1"/>
</dbReference>
<keyword evidence="3" id="KW-0285">Flavoprotein</keyword>
<dbReference type="NCBIfam" id="TIGR03364">
    <property type="entry name" value="HpnW_proposed"/>
    <property type="match status" value="1"/>
</dbReference>